<organism evidence="1 2">
    <name type="scientific">Adineta ricciae</name>
    <name type="common">Rotifer</name>
    <dbReference type="NCBI Taxonomy" id="249248"/>
    <lineage>
        <taxon>Eukaryota</taxon>
        <taxon>Metazoa</taxon>
        <taxon>Spiralia</taxon>
        <taxon>Gnathifera</taxon>
        <taxon>Rotifera</taxon>
        <taxon>Eurotatoria</taxon>
        <taxon>Bdelloidea</taxon>
        <taxon>Adinetida</taxon>
        <taxon>Adinetidae</taxon>
        <taxon>Adineta</taxon>
    </lineage>
</organism>
<reference evidence="1" key="1">
    <citation type="submission" date="2021-02" db="EMBL/GenBank/DDBJ databases">
        <authorList>
            <person name="Nowell W R."/>
        </authorList>
    </citation>
    <scope>NUCLEOTIDE SEQUENCE</scope>
</reference>
<protein>
    <submittedName>
        <fullName evidence="1">Uncharacterized protein</fullName>
    </submittedName>
</protein>
<comment type="caution">
    <text evidence="1">The sequence shown here is derived from an EMBL/GenBank/DDBJ whole genome shotgun (WGS) entry which is preliminary data.</text>
</comment>
<name>A0A816HID3_ADIRI</name>
<accession>A0A816HID3</accession>
<sequence length="152" mass="16978">MHLLLTDNIAYELGLSNGTQGIFRELVYDDQEGPGDFKIKSDIFPSNTIYIRKPLYTLVEINTSHVETNLDSLRPKLIPIPLIKKRFTVPIKQLFGHSLDRVQSGRKSPQAIPVTRTQLPIVPASAITTYKAQGLTMNKIVVDLQVPPGTLQ</sequence>
<dbReference type="AlphaFoldDB" id="A0A816HID3"/>
<dbReference type="EMBL" id="CAJNOR010018092">
    <property type="protein sequence ID" value="CAF1688155.1"/>
    <property type="molecule type" value="Genomic_DNA"/>
</dbReference>
<dbReference type="Proteomes" id="UP000663828">
    <property type="component" value="Unassembled WGS sequence"/>
</dbReference>
<evidence type="ECO:0000313" key="1">
    <source>
        <dbReference type="EMBL" id="CAF1688155.1"/>
    </source>
</evidence>
<feature type="non-terminal residue" evidence="1">
    <location>
        <position position="152"/>
    </location>
</feature>
<evidence type="ECO:0000313" key="2">
    <source>
        <dbReference type="Proteomes" id="UP000663828"/>
    </source>
</evidence>
<proteinExistence type="predicted"/>
<keyword evidence="2" id="KW-1185">Reference proteome</keyword>
<gene>
    <name evidence="1" type="ORF">XAT740_LOCUS62723</name>
</gene>